<name>A0A7T6ZCR1_9BACI</name>
<evidence type="ECO:0000313" key="3">
    <source>
        <dbReference type="Proteomes" id="UP000595349"/>
    </source>
</evidence>
<feature type="compositionally biased region" description="Basic and acidic residues" evidence="1">
    <location>
        <begin position="34"/>
        <end position="48"/>
    </location>
</feature>
<sequence length="48" mass="5721">MKKDFKRENSLKKKKDGDEIVHEQMLKSYQIASDDEKKAHAKEEKDKD</sequence>
<dbReference type="KEGG" id="scib:HUG20_15300"/>
<proteinExistence type="predicted"/>
<evidence type="ECO:0000313" key="2">
    <source>
        <dbReference type="EMBL" id="QQK81128.1"/>
    </source>
</evidence>
<dbReference type="RefSeq" id="WP_200085560.1">
    <property type="nucleotide sequence ID" value="NZ_CP054706.1"/>
</dbReference>
<evidence type="ECO:0008006" key="4">
    <source>
        <dbReference type="Google" id="ProtNLM"/>
    </source>
</evidence>
<evidence type="ECO:0000256" key="1">
    <source>
        <dbReference type="SAM" id="MobiDB-lite"/>
    </source>
</evidence>
<accession>A0A7T6ZCR1</accession>
<dbReference type="Proteomes" id="UP000595349">
    <property type="component" value="Chromosome"/>
</dbReference>
<keyword evidence="3" id="KW-1185">Reference proteome</keyword>
<organism evidence="2 3">
    <name type="scientific">Salicibibacter cibi</name>
    <dbReference type="NCBI Taxonomy" id="2743001"/>
    <lineage>
        <taxon>Bacteria</taxon>
        <taxon>Bacillati</taxon>
        <taxon>Bacillota</taxon>
        <taxon>Bacilli</taxon>
        <taxon>Bacillales</taxon>
        <taxon>Bacillaceae</taxon>
        <taxon>Salicibibacter</taxon>
    </lineage>
</organism>
<gene>
    <name evidence="2" type="ORF">HUG20_15300</name>
</gene>
<dbReference type="AlphaFoldDB" id="A0A7T6ZCR1"/>
<reference evidence="2 3" key="1">
    <citation type="submission" date="2020-06" db="EMBL/GenBank/DDBJ databases">
        <title>Genomic analysis of Salicibibacter sp. NKC21-4.</title>
        <authorList>
            <person name="Oh Y.J."/>
        </authorList>
    </citation>
    <scope>NUCLEOTIDE SEQUENCE [LARGE SCALE GENOMIC DNA]</scope>
    <source>
        <strain evidence="2 3">NKC21-4</strain>
    </source>
</reference>
<protein>
    <recommendedName>
        <fullName evidence="4">YfhE family protein</fullName>
    </recommendedName>
</protein>
<dbReference type="EMBL" id="CP054706">
    <property type="protein sequence ID" value="QQK81128.1"/>
    <property type="molecule type" value="Genomic_DNA"/>
</dbReference>
<feature type="region of interest" description="Disordered" evidence="1">
    <location>
        <begin position="27"/>
        <end position="48"/>
    </location>
</feature>